<dbReference type="Proteomes" id="UP000789595">
    <property type="component" value="Unassembled WGS sequence"/>
</dbReference>
<dbReference type="InterPro" id="IPR028979">
    <property type="entry name" value="Ser_kin/Pase_Hpr-like_N_sf"/>
</dbReference>
<accession>A0A8J2SAV5</accession>
<keyword evidence="3" id="KW-1185">Reference proteome</keyword>
<evidence type="ECO:0000256" key="1">
    <source>
        <dbReference type="ARBA" id="ARBA00022962"/>
    </source>
</evidence>
<protein>
    <recommendedName>
        <fullName evidence="4">DRTGG domain-containing protein</fullName>
    </recommendedName>
</protein>
<dbReference type="OrthoDB" id="444127at2759"/>
<dbReference type="PANTHER" id="PTHR21343">
    <property type="entry name" value="DETHIOBIOTIN SYNTHETASE"/>
    <property type="match status" value="1"/>
</dbReference>
<dbReference type="Pfam" id="PF13500">
    <property type="entry name" value="AAA_26"/>
    <property type="match status" value="1"/>
</dbReference>
<evidence type="ECO:0008006" key="4">
    <source>
        <dbReference type="Google" id="ProtNLM"/>
    </source>
</evidence>
<dbReference type="AlphaFoldDB" id="A0A8J2SAV5"/>
<evidence type="ECO:0000313" key="2">
    <source>
        <dbReference type="EMBL" id="CAH0364864.1"/>
    </source>
</evidence>
<dbReference type="CDD" id="cd03109">
    <property type="entry name" value="DTBS"/>
    <property type="match status" value="1"/>
</dbReference>
<dbReference type="PANTHER" id="PTHR21343:SF8">
    <property type="entry name" value="DRTGG DOMAIN-CONTAINING PROTEIN"/>
    <property type="match status" value="1"/>
</dbReference>
<keyword evidence="1" id="KW-0315">Glutamine amidotransferase</keyword>
<dbReference type="Gene3D" id="3.40.50.300">
    <property type="entry name" value="P-loop containing nucleotide triphosphate hydrolases"/>
    <property type="match status" value="1"/>
</dbReference>
<evidence type="ECO:0000313" key="3">
    <source>
        <dbReference type="Proteomes" id="UP000789595"/>
    </source>
</evidence>
<gene>
    <name evidence="2" type="ORF">PECAL_1P12490</name>
</gene>
<dbReference type="SUPFAM" id="SSF52540">
    <property type="entry name" value="P-loop containing nucleoside triphosphate hydrolases"/>
    <property type="match status" value="1"/>
</dbReference>
<dbReference type="EMBL" id="CAKKNE010000001">
    <property type="protein sequence ID" value="CAH0364864.1"/>
    <property type="molecule type" value="Genomic_DNA"/>
</dbReference>
<dbReference type="Gene3D" id="3.40.1390.20">
    <property type="entry name" value="HprK N-terminal domain-like"/>
    <property type="match status" value="1"/>
</dbReference>
<comment type="caution">
    <text evidence="2">The sequence shown here is derived from an EMBL/GenBank/DDBJ whole genome shotgun (WGS) entry which is preliminary data.</text>
</comment>
<sequence>MSAAAPRPLFIAATRQHVGKTTVSLAVLSGLRKRFGDRVGFVKPVGQQHVPVGAKGIRVDKDVQLMKEYFGLNHLRYEDMSPVLVPRDYTKRFIDGEVSSDDQTSKIQDAVKRVQETSDVLIYEGTGHVGVGAIIDASNADVARRLDADVVLVANGGIGSAFDELEMNRAVLKDKGVRLRGVVLNKVVPDKVEQVRDYVGRAIQERWGVPLLGVVPDLPFLGKATLGDLERLLDGELISGRRYRDLHFGTQDLACVTTAVRRFLRKTHFRQAEKNETRPLFVTHCTRDDVLLAFLAYYKRSTVPLPDGVMDRDGWLGAMVLCKGECDMDPKQSVEDNTHLPYLVDIARAYDAPVMLTKLGTVEATNVMANFTAKMHVGDRSRIQAAIDHYEPHIDFEKLLG</sequence>
<name>A0A8J2SAV5_9STRA</name>
<organism evidence="2 3">
    <name type="scientific">Pelagomonas calceolata</name>
    <dbReference type="NCBI Taxonomy" id="35677"/>
    <lineage>
        <taxon>Eukaryota</taxon>
        <taxon>Sar</taxon>
        <taxon>Stramenopiles</taxon>
        <taxon>Ochrophyta</taxon>
        <taxon>Pelagophyceae</taxon>
        <taxon>Pelagomonadales</taxon>
        <taxon>Pelagomonadaceae</taxon>
        <taxon>Pelagomonas</taxon>
    </lineage>
</organism>
<dbReference type="InterPro" id="IPR027417">
    <property type="entry name" value="P-loop_NTPase"/>
</dbReference>
<proteinExistence type="predicted"/>
<reference evidence="2" key="1">
    <citation type="submission" date="2021-11" db="EMBL/GenBank/DDBJ databases">
        <authorList>
            <consortium name="Genoscope - CEA"/>
            <person name="William W."/>
        </authorList>
    </citation>
    <scope>NUCLEOTIDE SEQUENCE</scope>
</reference>